<protein>
    <recommendedName>
        <fullName evidence="1">N-acetyltransferase domain-containing protein</fullName>
    </recommendedName>
</protein>
<evidence type="ECO:0000259" key="1">
    <source>
        <dbReference type="PROSITE" id="PS51186"/>
    </source>
</evidence>
<reference evidence="2 3" key="2">
    <citation type="journal article" date="2013" name="IMA Fungus">
        <title>IMA Genome-F 1: Ceratocystis fimbriata: Draft nuclear genome sequence for the plant pathogen, Ceratocystis fimbriata.</title>
        <authorList>
            <person name="Wilken P.M."/>
            <person name="Steenkamp E.T."/>
            <person name="Wingfield M.J."/>
            <person name="de Beer Z.W."/>
            <person name="Wingfield B.D."/>
        </authorList>
    </citation>
    <scope>NUCLEOTIDE SEQUENCE [LARGE SCALE GENOMIC DNA]</scope>
    <source>
        <strain evidence="2 3">CBS 114723</strain>
    </source>
</reference>
<sequence>MAEDEEMTEGGPSSAVVDRAPATLMWDTQSCVPLTNVLRKEDDLIVLLTPVVVHPDGNPNLTTDPFESFGRALAERHPMIRHVPYTKRGGITSTHVAFIKRAAVVIFVVSGLPRHEDEPSQLEFADVARVVSEHRTFVLLACYDFEQQDVAHLGIHTLVHCDGYARPELEAAAGVFFGQRWDSAPSSPAVTLPLTNVAPHHHHGLPIPMPYPNASGPSHWKPEVWDLNHGEIAPIHALWEMCMPSQFCLTPKRLNSVLRRLGYSTHYIVRTPSGQMIGFCATFVNYLAPDSPDYMGSIAMLLVHPDFRRQGIGTAMHDYAYDQLKNTPKVVRIQLGSTFPRILYGVPSNYPNLSWFRRLGWEIDFDAPGKGRVVTDWVLNFEDLPGNEFSSAGLTFKRCEPAEFPKVVDLVYYASKRKENLGWPDTYGKLSPETGRNPNNIIVGMEGSTIVTTALIYVPNDGVPPDDDLPWAGTIGPDVGGVTCICINDTDPTLVVRPDAIMIRLLDTCVRILTEKGMRKLFIDGTRGGEQGFLSLGFRKWASYREVWKDL</sequence>
<dbReference type="CDD" id="cd04301">
    <property type="entry name" value="NAT_SF"/>
    <property type="match status" value="1"/>
</dbReference>
<organism evidence="2 3">
    <name type="scientific">Ceratocystis fimbriata CBS 114723</name>
    <dbReference type="NCBI Taxonomy" id="1035309"/>
    <lineage>
        <taxon>Eukaryota</taxon>
        <taxon>Fungi</taxon>
        <taxon>Dikarya</taxon>
        <taxon>Ascomycota</taxon>
        <taxon>Pezizomycotina</taxon>
        <taxon>Sordariomycetes</taxon>
        <taxon>Hypocreomycetidae</taxon>
        <taxon>Microascales</taxon>
        <taxon>Ceratocystidaceae</taxon>
        <taxon>Ceratocystis</taxon>
    </lineage>
</organism>
<keyword evidence="3" id="KW-1185">Reference proteome</keyword>
<dbReference type="GO" id="GO:0016747">
    <property type="term" value="F:acyltransferase activity, transferring groups other than amino-acyl groups"/>
    <property type="evidence" value="ECO:0007669"/>
    <property type="project" value="InterPro"/>
</dbReference>
<dbReference type="Proteomes" id="UP000222788">
    <property type="component" value="Unassembled WGS sequence"/>
</dbReference>
<dbReference type="PROSITE" id="PS51186">
    <property type="entry name" value="GNAT"/>
    <property type="match status" value="1"/>
</dbReference>
<name>A0A2C5WXT7_9PEZI</name>
<dbReference type="Gene3D" id="3.40.630.30">
    <property type="match status" value="1"/>
</dbReference>
<evidence type="ECO:0000313" key="2">
    <source>
        <dbReference type="EMBL" id="PHH53639.1"/>
    </source>
</evidence>
<reference evidence="2 3" key="1">
    <citation type="journal article" date="2013" name="Fungal Biol.">
        <title>Analysis of microsatellite markers in the genome of the plant pathogen Ceratocystis fimbriata.</title>
        <authorList>
            <person name="Simpson M.C."/>
            <person name="Wilken P.M."/>
            <person name="Coetzee M.P."/>
            <person name="Wingfield M.J."/>
            <person name="Wingfield B.D."/>
        </authorList>
    </citation>
    <scope>NUCLEOTIDE SEQUENCE [LARGE SCALE GENOMIC DNA]</scope>
    <source>
        <strain evidence="2 3">CBS 114723</strain>
    </source>
</reference>
<dbReference type="AlphaFoldDB" id="A0A2C5WXT7"/>
<dbReference type="InterPro" id="IPR000182">
    <property type="entry name" value="GNAT_dom"/>
</dbReference>
<accession>A0A2C5WXT7</accession>
<proteinExistence type="predicted"/>
<gene>
    <name evidence="2" type="ORF">CFIMG_001493RA</name>
</gene>
<dbReference type="SUPFAM" id="SSF55729">
    <property type="entry name" value="Acyl-CoA N-acyltransferases (Nat)"/>
    <property type="match status" value="1"/>
</dbReference>
<dbReference type="EMBL" id="APWK03000040">
    <property type="protein sequence ID" value="PHH53639.1"/>
    <property type="molecule type" value="Genomic_DNA"/>
</dbReference>
<dbReference type="InterPro" id="IPR016181">
    <property type="entry name" value="Acyl_CoA_acyltransferase"/>
</dbReference>
<dbReference type="STRING" id="1035309.A0A2C5WXT7"/>
<dbReference type="Pfam" id="PF00583">
    <property type="entry name" value="Acetyltransf_1"/>
    <property type="match status" value="1"/>
</dbReference>
<comment type="caution">
    <text evidence="2">The sequence shown here is derived from an EMBL/GenBank/DDBJ whole genome shotgun (WGS) entry which is preliminary data.</text>
</comment>
<evidence type="ECO:0000313" key="3">
    <source>
        <dbReference type="Proteomes" id="UP000222788"/>
    </source>
</evidence>
<dbReference type="OrthoDB" id="47059at2759"/>
<feature type="domain" description="N-acetyltransferase" evidence="1">
    <location>
        <begin position="222"/>
        <end position="382"/>
    </location>
</feature>